<dbReference type="EMBL" id="CAJEWN010002263">
    <property type="protein sequence ID" value="CAD2202825.1"/>
    <property type="molecule type" value="Genomic_DNA"/>
</dbReference>
<dbReference type="Proteomes" id="UP000580250">
    <property type="component" value="Unassembled WGS sequence"/>
</dbReference>
<dbReference type="AlphaFoldDB" id="A0A6V7XU60"/>
<comment type="caution">
    <text evidence="1">The sequence shown here is derived from an EMBL/GenBank/DDBJ whole genome shotgun (WGS) entry which is preliminary data.</text>
</comment>
<evidence type="ECO:0000313" key="2">
    <source>
        <dbReference type="Proteomes" id="UP000580250"/>
    </source>
</evidence>
<gene>
    <name evidence="1" type="ORF">MENT_LOCUS56478</name>
</gene>
<accession>A0A6V7XU60</accession>
<sequence>MLVSFDSDFQALSNELLFAYSNFSPQNQLGPPYGFSIFEDLYPGSGFEFSKSGFRFIISIFFYRRKPLFLIFKLFFRRDHNSPGLPKISHD</sequence>
<evidence type="ECO:0000313" key="1">
    <source>
        <dbReference type="EMBL" id="CAD2202825.1"/>
    </source>
</evidence>
<protein>
    <submittedName>
        <fullName evidence="1">Uncharacterized protein</fullName>
    </submittedName>
</protein>
<reference evidence="1 2" key="1">
    <citation type="submission" date="2020-08" db="EMBL/GenBank/DDBJ databases">
        <authorList>
            <person name="Koutsovoulos G."/>
            <person name="Danchin GJ E."/>
        </authorList>
    </citation>
    <scope>NUCLEOTIDE SEQUENCE [LARGE SCALE GENOMIC DNA]</scope>
</reference>
<organism evidence="1 2">
    <name type="scientific">Meloidogyne enterolobii</name>
    <name type="common">Root-knot nematode worm</name>
    <name type="synonym">Meloidogyne mayaguensis</name>
    <dbReference type="NCBI Taxonomy" id="390850"/>
    <lineage>
        <taxon>Eukaryota</taxon>
        <taxon>Metazoa</taxon>
        <taxon>Ecdysozoa</taxon>
        <taxon>Nematoda</taxon>
        <taxon>Chromadorea</taxon>
        <taxon>Rhabditida</taxon>
        <taxon>Tylenchina</taxon>
        <taxon>Tylenchomorpha</taxon>
        <taxon>Tylenchoidea</taxon>
        <taxon>Meloidogynidae</taxon>
        <taxon>Meloidogyninae</taxon>
        <taxon>Meloidogyne</taxon>
    </lineage>
</organism>
<proteinExistence type="predicted"/>
<name>A0A6V7XU60_MELEN</name>